<dbReference type="AlphaFoldDB" id="A0A9C7G7R4"/>
<dbReference type="Proteomes" id="UP000789845">
    <property type="component" value="Unassembled WGS sequence"/>
</dbReference>
<comment type="caution">
    <text evidence="3">The sequence shown here is derived from an EMBL/GenBank/DDBJ whole genome shotgun (WGS) entry which is preliminary data.</text>
</comment>
<proteinExistence type="predicted"/>
<dbReference type="PANTHER" id="PTHR36834:SF1">
    <property type="entry name" value="INTEGRAL MEMBRANE PROTEIN"/>
    <property type="match status" value="1"/>
</dbReference>
<feature type="transmembrane region" description="Helical" evidence="1">
    <location>
        <begin position="175"/>
        <end position="195"/>
    </location>
</feature>
<dbReference type="InterPro" id="IPR006976">
    <property type="entry name" value="VanZ-like"/>
</dbReference>
<sequence length="206" mass="23920">MLYLKKSILFSSSLSIILFFLFSPIIFQLTDYLHPIVLATVLLCLWAFITFIVLLIRKETISISYTTFLLFLGLYTLSLLVLLFFRPSNQSYGTYNLIPFSTIYFFLSGKVNLLISFYNLTANVVLFIPYGIFLMIKGCKFSKSEYIYLPLVSITVVECLQYITRRGSLDIDDLILNLIGVFLGYLLYPVFRRVIIISREQKRQVQ</sequence>
<evidence type="ECO:0000259" key="2">
    <source>
        <dbReference type="Pfam" id="PF04892"/>
    </source>
</evidence>
<organism evidence="3 4">
    <name type="scientific">Pseudoneobacillus rhizosphaerae</name>
    <dbReference type="NCBI Taxonomy" id="2880968"/>
    <lineage>
        <taxon>Bacteria</taxon>
        <taxon>Bacillati</taxon>
        <taxon>Bacillota</taxon>
        <taxon>Bacilli</taxon>
        <taxon>Bacillales</taxon>
        <taxon>Bacillaceae</taxon>
        <taxon>Pseudoneobacillus</taxon>
    </lineage>
</organism>
<feature type="transmembrane region" description="Helical" evidence="1">
    <location>
        <begin position="113"/>
        <end position="134"/>
    </location>
</feature>
<dbReference type="InterPro" id="IPR053150">
    <property type="entry name" value="Teicoplanin_resist-assoc"/>
</dbReference>
<keyword evidence="1" id="KW-0812">Transmembrane</keyword>
<accession>A0A9C7G7R4</accession>
<feature type="transmembrane region" description="Helical" evidence="1">
    <location>
        <begin position="68"/>
        <end position="85"/>
    </location>
</feature>
<dbReference type="RefSeq" id="WP_230495411.1">
    <property type="nucleotide sequence ID" value="NZ_CAKJTG010000004.1"/>
</dbReference>
<feature type="domain" description="VanZ-like" evidence="2">
    <location>
        <begin position="74"/>
        <end position="192"/>
    </location>
</feature>
<reference evidence="3" key="1">
    <citation type="submission" date="2021-10" db="EMBL/GenBank/DDBJ databases">
        <authorList>
            <person name="Criscuolo A."/>
        </authorList>
    </citation>
    <scope>NUCLEOTIDE SEQUENCE</scope>
    <source>
        <strain evidence="3">CIP111885</strain>
    </source>
</reference>
<evidence type="ECO:0000256" key="1">
    <source>
        <dbReference type="SAM" id="Phobius"/>
    </source>
</evidence>
<feature type="transmembrane region" description="Helical" evidence="1">
    <location>
        <begin position="33"/>
        <end position="56"/>
    </location>
</feature>
<keyword evidence="1" id="KW-1133">Transmembrane helix</keyword>
<evidence type="ECO:0000313" key="4">
    <source>
        <dbReference type="Proteomes" id="UP000789845"/>
    </source>
</evidence>
<name>A0A9C7G7R4_9BACI</name>
<dbReference type="EMBL" id="CAKJTG010000004">
    <property type="protein sequence ID" value="CAG9607133.1"/>
    <property type="molecule type" value="Genomic_DNA"/>
</dbReference>
<dbReference type="Pfam" id="PF04892">
    <property type="entry name" value="VanZ"/>
    <property type="match status" value="1"/>
</dbReference>
<feature type="transmembrane region" description="Helical" evidence="1">
    <location>
        <begin position="7"/>
        <end position="27"/>
    </location>
</feature>
<feature type="transmembrane region" description="Helical" evidence="1">
    <location>
        <begin position="146"/>
        <end position="163"/>
    </location>
</feature>
<gene>
    <name evidence="3" type="ORF">NEOCIP111885_00823</name>
</gene>
<keyword evidence="4" id="KW-1185">Reference proteome</keyword>
<dbReference type="PANTHER" id="PTHR36834">
    <property type="entry name" value="MEMBRANE PROTEIN-RELATED"/>
    <property type="match status" value="1"/>
</dbReference>
<evidence type="ECO:0000313" key="3">
    <source>
        <dbReference type="EMBL" id="CAG9607133.1"/>
    </source>
</evidence>
<protein>
    <recommendedName>
        <fullName evidence="2">VanZ-like domain-containing protein</fullName>
    </recommendedName>
</protein>
<keyword evidence="1" id="KW-0472">Membrane</keyword>